<evidence type="ECO:0000313" key="1">
    <source>
        <dbReference type="EMBL" id="SFN33932.1"/>
    </source>
</evidence>
<accession>A0A1I4Y763</accession>
<dbReference type="OrthoDB" id="5956112at2"/>
<sequence length="88" mass="10186">MSEESTKTPTDHLADTLSQLKEMRHYSKTNVEHLTASWILFEGELKSLKQTEKIEALMNKQGEFHDALEKTIEDLEAQHKEMTAEPEE</sequence>
<gene>
    <name evidence="1" type="ORF">SAMN05216289_11564</name>
</gene>
<organism evidence="1 2">
    <name type="scientific">Dokdonella immobilis</name>
    <dbReference type="NCBI Taxonomy" id="578942"/>
    <lineage>
        <taxon>Bacteria</taxon>
        <taxon>Pseudomonadati</taxon>
        <taxon>Pseudomonadota</taxon>
        <taxon>Gammaproteobacteria</taxon>
        <taxon>Lysobacterales</taxon>
        <taxon>Rhodanobacteraceae</taxon>
        <taxon>Dokdonella</taxon>
    </lineage>
</organism>
<dbReference type="RefSeq" id="WP_092408065.1">
    <property type="nucleotide sequence ID" value="NZ_FOVF01000015.1"/>
</dbReference>
<evidence type="ECO:0000313" key="2">
    <source>
        <dbReference type="Proteomes" id="UP000198575"/>
    </source>
</evidence>
<dbReference type="EMBL" id="FOVF01000015">
    <property type="protein sequence ID" value="SFN33932.1"/>
    <property type="molecule type" value="Genomic_DNA"/>
</dbReference>
<keyword evidence="2" id="KW-1185">Reference proteome</keyword>
<reference evidence="1 2" key="1">
    <citation type="submission" date="2016-10" db="EMBL/GenBank/DDBJ databases">
        <authorList>
            <person name="de Groot N.N."/>
        </authorList>
    </citation>
    <scope>NUCLEOTIDE SEQUENCE [LARGE SCALE GENOMIC DNA]</scope>
    <source>
        <strain evidence="1 2">CGMCC 1.7659</strain>
    </source>
</reference>
<dbReference type="AlphaFoldDB" id="A0A1I4Y763"/>
<protein>
    <submittedName>
        <fullName evidence="1">Uncharacterized protein</fullName>
    </submittedName>
</protein>
<name>A0A1I4Y763_9GAMM</name>
<dbReference type="Proteomes" id="UP000198575">
    <property type="component" value="Unassembled WGS sequence"/>
</dbReference>
<proteinExistence type="predicted"/>